<evidence type="ECO:0000256" key="1">
    <source>
        <dbReference type="ARBA" id="ARBA00004651"/>
    </source>
</evidence>
<dbReference type="RefSeq" id="WP_094507606.1">
    <property type="nucleotide sequence ID" value="NZ_JBHEEK010000019.1"/>
</dbReference>
<dbReference type="GO" id="GO:0071111">
    <property type="term" value="F:cyclic-guanylate-specific phosphodiesterase activity"/>
    <property type="evidence" value="ECO:0007669"/>
    <property type="project" value="UniProtKB-EC"/>
</dbReference>
<evidence type="ECO:0000256" key="4">
    <source>
        <dbReference type="ARBA" id="ARBA00022636"/>
    </source>
</evidence>
<dbReference type="AlphaFoldDB" id="A0A256FM35"/>
<dbReference type="PANTHER" id="PTHR33121:SF79">
    <property type="entry name" value="CYCLIC DI-GMP PHOSPHODIESTERASE PDED-RELATED"/>
    <property type="match status" value="1"/>
</dbReference>
<sequence length="518" mass="57380">MLGIRNGNDRIFIALASIIGIIITLTLGQLELVRLSYVRLNDYRDNLLSHAVDVANDSKNTLAVVNGSDRQPCSDEDLTEVRRLAFKSAFLGDVGRVENDRIICTALWGRLSPSQILPQSNRVVDGGHRLWANASNVGKLSDNVDMVGKGRAIVFTSPVAFTLQERTEENLSAYIISHDSRYIYRSFGDVRNLETTKPHKLAWYDLRSRRLVSKCADDVDICVIASLTGVSMLQQSIGVLLAIGAFGAMAGGGVGLAAVRWRRGHSSLPQQIRRSIALERFNVVYQPLVRLHDEEVIGVEVLARLYDDLDNPIAADVFIPIAEKLGIIGNVTRLVIRNALDEMQPFLKKNSNFYLSINVSAEDVLDTKLRAFLENEVMRHGLSASQVILEVTERSTAHHGDLIEGMKSFRKSGYEFFIDDFGTGYSNLSYLAKLPINGIKIDRMFTQAIGTEAVSAEIVENICSIARRLDLKLVVEGIEKPDQAAYVMKLHPDAVGQGWLFGRPVPIADLDLETNKTT</sequence>
<keyword evidence="4" id="KW-0973">c-di-GMP</keyword>
<dbReference type="SMART" id="SM00052">
    <property type="entry name" value="EAL"/>
    <property type="match status" value="1"/>
</dbReference>
<evidence type="ECO:0000256" key="2">
    <source>
        <dbReference type="ARBA" id="ARBA00012282"/>
    </source>
</evidence>
<dbReference type="InterPro" id="IPR001633">
    <property type="entry name" value="EAL_dom"/>
</dbReference>
<keyword evidence="12" id="KW-1185">Reference proteome</keyword>
<proteinExistence type="predicted"/>
<dbReference type="CDD" id="cd01948">
    <property type="entry name" value="EAL"/>
    <property type="match status" value="1"/>
</dbReference>
<name>A0A256FM35_9HYPH</name>
<dbReference type="EMBL" id="NNRJ01000049">
    <property type="protein sequence ID" value="OYR15914.1"/>
    <property type="molecule type" value="Genomic_DNA"/>
</dbReference>
<dbReference type="SUPFAM" id="SSF141868">
    <property type="entry name" value="EAL domain-like"/>
    <property type="match status" value="1"/>
</dbReference>
<protein>
    <recommendedName>
        <fullName evidence="2">cyclic-guanylate-specific phosphodiesterase</fullName>
        <ecNumber evidence="2">3.1.4.52</ecNumber>
    </recommendedName>
</protein>
<dbReference type="InterPro" id="IPR050706">
    <property type="entry name" value="Cyclic-di-GMP_PDE-like"/>
</dbReference>
<dbReference type="InterPro" id="IPR035919">
    <property type="entry name" value="EAL_sf"/>
</dbReference>
<dbReference type="Pfam" id="PF12792">
    <property type="entry name" value="CSS-motif"/>
    <property type="match status" value="1"/>
</dbReference>
<keyword evidence="3" id="KW-1003">Cell membrane</keyword>
<dbReference type="Pfam" id="PF00563">
    <property type="entry name" value="EAL"/>
    <property type="match status" value="1"/>
</dbReference>
<keyword evidence="7" id="KW-1133">Transmembrane helix</keyword>
<dbReference type="InterPro" id="IPR024744">
    <property type="entry name" value="CSS-motif_dom"/>
</dbReference>
<evidence type="ECO:0000256" key="3">
    <source>
        <dbReference type="ARBA" id="ARBA00022475"/>
    </source>
</evidence>
<dbReference type="Proteomes" id="UP000215590">
    <property type="component" value="Unassembled WGS sequence"/>
</dbReference>
<reference evidence="11 12" key="1">
    <citation type="submission" date="2017-07" db="EMBL/GenBank/DDBJ databases">
        <title>Phylogenetic study on the rhizospheric bacterium Ochrobactrum sp. A44.</title>
        <authorList>
            <person name="Krzyzanowska D.M."/>
            <person name="Ossowicki A."/>
            <person name="Rajewska M."/>
            <person name="Maciag T."/>
            <person name="Kaczynski Z."/>
            <person name="Czerwicka M."/>
            <person name="Jafra S."/>
        </authorList>
    </citation>
    <scope>NUCLEOTIDE SEQUENCE [LARGE SCALE GENOMIC DNA]</scope>
    <source>
        <strain evidence="11 12">DSM 7216</strain>
    </source>
</reference>
<keyword evidence="8" id="KW-0472">Membrane</keyword>
<keyword evidence="6" id="KW-0378">Hydrolase</keyword>
<evidence type="ECO:0000313" key="12">
    <source>
        <dbReference type="Proteomes" id="UP000215590"/>
    </source>
</evidence>
<accession>A0A256FM35</accession>
<evidence type="ECO:0000313" key="11">
    <source>
        <dbReference type="EMBL" id="OYR15914.1"/>
    </source>
</evidence>
<organism evidence="11 12">
    <name type="scientific">Brucella thiophenivorans</name>
    <dbReference type="NCBI Taxonomy" id="571255"/>
    <lineage>
        <taxon>Bacteria</taxon>
        <taxon>Pseudomonadati</taxon>
        <taxon>Pseudomonadota</taxon>
        <taxon>Alphaproteobacteria</taxon>
        <taxon>Hyphomicrobiales</taxon>
        <taxon>Brucellaceae</taxon>
        <taxon>Brucella/Ochrobactrum group</taxon>
        <taxon>Brucella</taxon>
    </lineage>
</organism>
<evidence type="ECO:0000256" key="7">
    <source>
        <dbReference type="ARBA" id="ARBA00022989"/>
    </source>
</evidence>
<evidence type="ECO:0000256" key="6">
    <source>
        <dbReference type="ARBA" id="ARBA00022801"/>
    </source>
</evidence>
<feature type="domain" description="EAL" evidence="10">
    <location>
        <begin position="265"/>
        <end position="518"/>
    </location>
</feature>
<evidence type="ECO:0000259" key="10">
    <source>
        <dbReference type="PROSITE" id="PS50883"/>
    </source>
</evidence>
<comment type="catalytic activity">
    <reaction evidence="9">
        <text>3',3'-c-di-GMP + H2O = 5'-phosphoguanylyl(3'-&gt;5')guanosine + H(+)</text>
        <dbReference type="Rhea" id="RHEA:24902"/>
        <dbReference type="ChEBI" id="CHEBI:15377"/>
        <dbReference type="ChEBI" id="CHEBI:15378"/>
        <dbReference type="ChEBI" id="CHEBI:58754"/>
        <dbReference type="ChEBI" id="CHEBI:58805"/>
        <dbReference type="EC" id="3.1.4.52"/>
    </reaction>
</comment>
<dbReference type="PANTHER" id="PTHR33121">
    <property type="entry name" value="CYCLIC DI-GMP PHOSPHODIESTERASE PDEF"/>
    <property type="match status" value="1"/>
</dbReference>
<dbReference type="EC" id="3.1.4.52" evidence="2"/>
<dbReference type="GO" id="GO:0005886">
    <property type="term" value="C:plasma membrane"/>
    <property type="evidence" value="ECO:0007669"/>
    <property type="project" value="UniProtKB-SubCell"/>
</dbReference>
<dbReference type="PROSITE" id="PS50883">
    <property type="entry name" value="EAL"/>
    <property type="match status" value="1"/>
</dbReference>
<evidence type="ECO:0000256" key="8">
    <source>
        <dbReference type="ARBA" id="ARBA00023136"/>
    </source>
</evidence>
<evidence type="ECO:0000256" key="5">
    <source>
        <dbReference type="ARBA" id="ARBA00022692"/>
    </source>
</evidence>
<comment type="caution">
    <text evidence="11">The sequence shown here is derived from an EMBL/GenBank/DDBJ whole genome shotgun (WGS) entry which is preliminary data.</text>
</comment>
<dbReference type="OrthoDB" id="9814202at2"/>
<dbReference type="Gene3D" id="3.20.20.450">
    <property type="entry name" value="EAL domain"/>
    <property type="match status" value="1"/>
</dbReference>
<gene>
    <name evidence="11" type="ORF">CEV31_2674</name>
</gene>
<keyword evidence="5" id="KW-0812">Transmembrane</keyword>
<comment type="subcellular location">
    <subcellularLocation>
        <location evidence="1">Cell membrane</location>
        <topology evidence="1">Multi-pass membrane protein</topology>
    </subcellularLocation>
</comment>
<evidence type="ECO:0000256" key="9">
    <source>
        <dbReference type="ARBA" id="ARBA00034290"/>
    </source>
</evidence>